<evidence type="ECO:0000313" key="1">
    <source>
        <dbReference type="EMBL" id="AKU96051.1"/>
    </source>
</evidence>
<dbReference type="PATRIC" id="fig|1391654.3.peg.2751"/>
<dbReference type="OrthoDB" id="9806494at2"/>
<name>A0A0K1PRP2_9BACT</name>
<dbReference type="EMBL" id="CP012333">
    <property type="protein sequence ID" value="AKU96051.1"/>
    <property type="molecule type" value="Genomic_DNA"/>
</dbReference>
<reference evidence="1 2" key="1">
    <citation type="submission" date="2015-08" db="EMBL/GenBank/DDBJ databases">
        <authorList>
            <person name="Babu N.S."/>
            <person name="Beckwith C.J."/>
            <person name="Beseler K.G."/>
            <person name="Brison A."/>
            <person name="Carone J.V."/>
            <person name="Caskin T.P."/>
            <person name="Diamond M."/>
            <person name="Durham M.E."/>
            <person name="Foxe J.M."/>
            <person name="Go M."/>
            <person name="Henderson B.A."/>
            <person name="Jones I.B."/>
            <person name="McGettigan J.A."/>
            <person name="Micheletti S.J."/>
            <person name="Nasrallah M.E."/>
            <person name="Ortiz D."/>
            <person name="Piller C.R."/>
            <person name="Privatt S.R."/>
            <person name="Schneider S.L."/>
            <person name="Sharp S."/>
            <person name="Smith T.C."/>
            <person name="Stanton J.D."/>
            <person name="Ullery H.E."/>
            <person name="Wilson R.J."/>
            <person name="Serrano M.G."/>
            <person name="Buck G."/>
            <person name="Lee V."/>
            <person name="Wang Y."/>
            <person name="Carvalho R."/>
            <person name="Voegtly L."/>
            <person name="Shi R."/>
            <person name="Duckworth R."/>
            <person name="Johnson A."/>
            <person name="Loviza R."/>
            <person name="Walstead R."/>
            <person name="Shah Z."/>
            <person name="Kiflezghi M."/>
            <person name="Wade K."/>
            <person name="Ball S.L."/>
            <person name="Bradley K.W."/>
            <person name="Asai D.J."/>
            <person name="Bowman C.A."/>
            <person name="Russell D.A."/>
            <person name="Pope W.H."/>
            <person name="Jacobs-Sera D."/>
            <person name="Hendrix R.W."/>
            <person name="Hatfull G.F."/>
        </authorList>
    </citation>
    <scope>NUCLEOTIDE SEQUENCE [LARGE SCALE GENOMIC DNA]</scope>
    <source>
        <strain evidence="1 2">DSM 27648</strain>
    </source>
</reference>
<dbReference type="SUPFAM" id="SSF160379">
    <property type="entry name" value="SP0830-like"/>
    <property type="match status" value="1"/>
</dbReference>
<dbReference type="AlphaFoldDB" id="A0A0K1PRP2"/>
<proteinExistence type="predicted"/>
<dbReference type="PIRSF" id="PIRSF008502">
    <property type="entry name" value="UCP008502"/>
    <property type="match status" value="1"/>
</dbReference>
<evidence type="ECO:0008006" key="3">
    <source>
        <dbReference type="Google" id="ProtNLM"/>
    </source>
</evidence>
<accession>A0A0K1PRP2</accession>
<dbReference type="KEGG" id="llu:AKJ09_02715"/>
<dbReference type="STRING" id="1391654.AKJ09_02715"/>
<dbReference type="PANTHER" id="PTHR36439">
    <property type="entry name" value="BLL4334 PROTEIN"/>
    <property type="match status" value="1"/>
</dbReference>
<dbReference type="RefSeq" id="WP_146647400.1">
    <property type="nucleotide sequence ID" value="NZ_CP012333.1"/>
</dbReference>
<sequence>MARYAAFLRGVSPMNAKMPELKRAFESAGFSEVRTLLSSGNVVFSARKAPNQAIADKAERVMKRELPTAFVAFVRAQEELEELVATSVFDRFRLAEGSKRVVTFLREPSAKTVTLPPERDGARILATEGLHALSAYVPSPGDPAFMRLIERTFGKDVTTRTWDTVAKVLKAACE</sequence>
<evidence type="ECO:0000313" key="2">
    <source>
        <dbReference type="Proteomes" id="UP000064967"/>
    </source>
</evidence>
<organism evidence="1 2">
    <name type="scientific">Labilithrix luteola</name>
    <dbReference type="NCBI Taxonomy" id="1391654"/>
    <lineage>
        <taxon>Bacteria</taxon>
        <taxon>Pseudomonadati</taxon>
        <taxon>Myxococcota</taxon>
        <taxon>Polyangia</taxon>
        <taxon>Polyangiales</taxon>
        <taxon>Labilitrichaceae</taxon>
        <taxon>Labilithrix</taxon>
    </lineage>
</organism>
<dbReference type="Proteomes" id="UP000064967">
    <property type="component" value="Chromosome"/>
</dbReference>
<dbReference type="InterPro" id="IPR012545">
    <property type="entry name" value="DUF1697"/>
</dbReference>
<dbReference type="PANTHER" id="PTHR36439:SF1">
    <property type="entry name" value="DUF1697 DOMAIN-CONTAINING PROTEIN"/>
    <property type="match status" value="1"/>
</dbReference>
<dbReference type="Pfam" id="PF08002">
    <property type="entry name" value="DUF1697"/>
    <property type="match status" value="1"/>
</dbReference>
<protein>
    <recommendedName>
        <fullName evidence="3">DUF1697 domain-containing protein</fullName>
    </recommendedName>
</protein>
<dbReference type="Gene3D" id="3.30.70.1280">
    <property type="entry name" value="SP0830-like domains"/>
    <property type="match status" value="1"/>
</dbReference>
<gene>
    <name evidence="1" type="ORF">AKJ09_02715</name>
</gene>
<keyword evidence="2" id="KW-1185">Reference proteome</keyword>